<dbReference type="EMBL" id="MFJZ01000020">
    <property type="protein sequence ID" value="OGG30464.1"/>
    <property type="molecule type" value="Genomic_DNA"/>
</dbReference>
<dbReference type="GO" id="GO:0046872">
    <property type="term" value="F:metal ion binding"/>
    <property type="evidence" value="ECO:0007669"/>
    <property type="project" value="UniProtKB-KW"/>
</dbReference>
<reference evidence="20 21" key="1">
    <citation type="journal article" date="2016" name="Nat. Commun.">
        <title>Thousands of microbial genomes shed light on interconnected biogeochemical processes in an aquifer system.</title>
        <authorList>
            <person name="Anantharaman K."/>
            <person name="Brown C.T."/>
            <person name="Hug L.A."/>
            <person name="Sharon I."/>
            <person name="Castelle C.J."/>
            <person name="Probst A.J."/>
            <person name="Thomas B.C."/>
            <person name="Singh A."/>
            <person name="Wilkins M.J."/>
            <person name="Karaoz U."/>
            <person name="Brodie E.L."/>
            <person name="Williams K.H."/>
            <person name="Hubbard S.S."/>
            <person name="Banfield J.F."/>
        </authorList>
    </citation>
    <scope>NUCLEOTIDE SEQUENCE [LARGE SCALE GENOMIC DNA]</scope>
</reference>
<protein>
    <recommendedName>
        <fullName evidence="4">Glutamine synthetase</fullName>
        <ecNumber evidence="3">6.3.1.2</ecNumber>
    </recommendedName>
    <alternativeName>
        <fullName evidence="11">Glutamate--ammonia ligase</fullName>
    </alternativeName>
</protein>
<feature type="binding site" evidence="15">
    <location>
        <position position="171"/>
    </location>
    <ligand>
        <name>Mg(2+)</name>
        <dbReference type="ChEBI" id="CHEBI:18420"/>
        <label>1</label>
    </ligand>
</feature>
<dbReference type="Gene3D" id="3.30.590.10">
    <property type="entry name" value="Glutamine synthetase/guanido kinase, catalytic domain"/>
    <property type="match status" value="1"/>
</dbReference>
<feature type="binding site" evidence="13">
    <location>
        <position position="280"/>
    </location>
    <ligand>
        <name>L-glutamate</name>
        <dbReference type="ChEBI" id="CHEBI:29985"/>
    </ligand>
</feature>
<feature type="binding site" evidence="14">
    <location>
        <begin position="229"/>
        <end position="231"/>
    </location>
    <ligand>
        <name>ATP</name>
        <dbReference type="ChEBI" id="CHEBI:30616"/>
    </ligand>
</feature>
<evidence type="ECO:0000256" key="12">
    <source>
        <dbReference type="ARBA" id="ARBA00049436"/>
    </source>
</evidence>
<keyword evidence="9 14" id="KW-0067">ATP-binding</keyword>
<evidence type="ECO:0000259" key="19">
    <source>
        <dbReference type="PROSITE" id="PS51987"/>
    </source>
</evidence>
<feature type="domain" description="GS beta-grasp" evidence="18">
    <location>
        <begin position="1"/>
        <end position="85"/>
    </location>
</feature>
<keyword evidence="6 20" id="KW-0436">Ligase</keyword>
<proteinExistence type="inferred from homology"/>
<dbReference type="Gene3D" id="3.10.20.70">
    <property type="entry name" value="Glutamine synthetase, N-terminal domain"/>
    <property type="match status" value="1"/>
</dbReference>
<dbReference type="InterPro" id="IPR008147">
    <property type="entry name" value="Gln_synt_N"/>
</dbReference>
<feature type="non-terminal residue" evidence="20">
    <location>
        <position position="1"/>
    </location>
</feature>
<feature type="binding site" evidence="14">
    <location>
        <position position="166"/>
    </location>
    <ligand>
        <name>ATP</name>
        <dbReference type="ChEBI" id="CHEBI:30616"/>
    </ligand>
</feature>
<gene>
    <name evidence="20" type="ORF">A2973_02935</name>
</gene>
<evidence type="ECO:0000256" key="10">
    <source>
        <dbReference type="ARBA" id="ARBA00022842"/>
    </source>
</evidence>
<dbReference type="InterPro" id="IPR027303">
    <property type="entry name" value="Gln_synth_gly_rich_site"/>
</dbReference>
<accession>A0A1F6B0J1</accession>
<comment type="similarity">
    <text evidence="2 16 17">Belongs to the glutamine synthetase family.</text>
</comment>
<evidence type="ECO:0000256" key="2">
    <source>
        <dbReference type="ARBA" id="ARBA00009897"/>
    </source>
</evidence>
<dbReference type="Pfam" id="PF00120">
    <property type="entry name" value="Gln-synt_C"/>
    <property type="match status" value="1"/>
</dbReference>
<feature type="binding site" evidence="15">
    <location>
        <position position="178"/>
    </location>
    <ligand>
        <name>Mg(2+)</name>
        <dbReference type="ChEBI" id="CHEBI:18420"/>
        <label>1</label>
    </ligand>
</feature>
<dbReference type="InterPro" id="IPR036651">
    <property type="entry name" value="Gln_synt_N_sf"/>
</dbReference>
<evidence type="ECO:0000256" key="17">
    <source>
        <dbReference type="RuleBase" id="RU000384"/>
    </source>
</evidence>
<evidence type="ECO:0000256" key="15">
    <source>
        <dbReference type="PIRSR" id="PIRSR604809-3"/>
    </source>
</evidence>
<dbReference type="InterPro" id="IPR004809">
    <property type="entry name" value="Gln_synth_I"/>
</dbReference>
<feature type="binding site" evidence="15">
    <location>
        <position position="115"/>
    </location>
    <ligand>
        <name>Mg(2+)</name>
        <dbReference type="ChEBI" id="CHEBI:18420"/>
        <label>1</label>
    </ligand>
</feature>
<evidence type="ECO:0000256" key="3">
    <source>
        <dbReference type="ARBA" id="ARBA00012937"/>
    </source>
</evidence>
<comment type="catalytic activity">
    <reaction evidence="12">
        <text>L-glutamate + NH4(+) + ATP = L-glutamine + ADP + phosphate + H(+)</text>
        <dbReference type="Rhea" id="RHEA:16169"/>
        <dbReference type="ChEBI" id="CHEBI:15378"/>
        <dbReference type="ChEBI" id="CHEBI:28938"/>
        <dbReference type="ChEBI" id="CHEBI:29985"/>
        <dbReference type="ChEBI" id="CHEBI:30616"/>
        <dbReference type="ChEBI" id="CHEBI:43474"/>
        <dbReference type="ChEBI" id="CHEBI:58359"/>
        <dbReference type="ChEBI" id="CHEBI:456216"/>
        <dbReference type="EC" id="6.3.1.2"/>
    </reaction>
</comment>
<comment type="caution">
    <text evidence="20">The sequence shown here is derived from an EMBL/GenBank/DDBJ whole genome shotgun (WGS) entry which is preliminary data.</text>
</comment>
<dbReference type="EC" id="6.3.1.2" evidence="3"/>
<keyword evidence="10 15" id="KW-0460">Magnesium</keyword>
<evidence type="ECO:0000313" key="21">
    <source>
        <dbReference type="Proteomes" id="UP000176409"/>
    </source>
</evidence>
<dbReference type="AlphaFoldDB" id="A0A1F6B0J1"/>
<dbReference type="PROSITE" id="PS00181">
    <property type="entry name" value="GLNA_ATP"/>
    <property type="match status" value="1"/>
</dbReference>
<comment type="cofactor">
    <cofactor evidence="15">
        <name>Mg(2+)</name>
        <dbReference type="ChEBI" id="CHEBI:18420"/>
    </cofactor>
    <text evidence="15">Binds 2 Mg(2+) ions per subunit.</text>
</comment>
<evidence type="ECO:0000313" key="20">
    <source>
        <dbReference type="EMBL" id="OGG30464.1"/>
    </source>
</evidence>
<feature type="binding site" evidence="13">
    <location>
        <position position="298"/>
    </location>
    <ligand>
        <name>L-glutamate</name>
        <dbReference type="ChEBI" id="CHEBI:29985"/>
    </ligand>
</feature>
<dbReference type="SMART" id="SM01230">
    <property type="entry name" value="Gln-synt_C"/>
    <property type="match status" value="1"/>
</dbReference>
<evidence type="ECO:0000256" key="14">
    <source>
        <dbReference type="PIRSR" id="PIRSR604809-2"/>
    </source>
</evidence>
<dbReference type="Pfam" id="PF03951">
    <property type="entry name" value="Gln-synt_N"/>
    <property type="match status" value="1"/>
</dbReference>
<evidence type="ECO:0000256" key="7">
    <source>
        <dbReference type="ARBA" id="ARBA00022723"/>
    </source>
</evidence>
<feature type="binding site" evidence="15">
    <location>
        <position position="117"/>
    </location>
    <ligand>
        <name>Mg(2+)</name>
        <dbReference type="ChEBI" id="CHEBI:18420"/>
        <label>1</label>
    </ligand>
</feature>
<dbReference type="PROSITE" id="PS51987">
    <property type="entry name" value="GS_CATALYTIC"/>
    <property type="match status" value="1"/>
</dbReference>
<dbReference type="NCBIfam" id="TIGR00653">
    <property type="entry name" value="GlnA"/>
    <property type="match status" value="1"/>
</dbReference>
<dbReference type="GO" id="GO:0006542">
    <property type="term" value="P:glutamine biosynthetic process"/>
    <property type="evidence" value="ECO:0007669"/>
    <property type="project" value="InterPro"/>
</dbReference>
<dbReference type="InterPro" id="IPR008146">
    <property type="entry name" value="Gln_synth_cat_dom"/>
</dbReference>
<dbReference type="SUPFAM" id="SSF55931">
    <property type="entry name" value="Glutamine synthetase/guanido kinase"/>
    <property type="match status" value="1"/>
</dbReference>
<evidence type="ECO:0000259" key="18">
    <source>
        <dbReference type="PROSITE" id="PS51986"/>
    </source>
</evidence>
<feature type="binding site" evidence="13">
    <location>
        <position position="286"/>
    </location>
    <ligand>
        <name>L-glutamate</name>
        <dbReference type="ChEBI" id="CHEBI:29985"/>
    </ligand>
</feature>
<evidence type="ECO:0000256" key="9">
    <source>
        <dbReference type="ARBA" id="ARBA00022840"/>
    </source>
</evidence>
<name>A0A1F6B0J1_9BACT</name>
<dbReference type="SUPFAM" id="SSF54368">
    <property type="entry name" value="Glutamine synthetase, N-terminal domain"/>
    <property type="match status" value="1"/>
</dbReference>
<dbReference type="InterPro" id="IPR014746">
    <property type="entry name" value="Gln_synth/guanido_kin_cat_dom"/>
</dbReference>
<evidence type="ECO:0000256" key="11">
    <source>
        <dbReference type="ARBA" id="ARBA00030668"/>
    </source>
</evidence>
<dbReference type="GO" id="GO:0005737">
    <property type="term" value="C:cytoplasm"/>
    <property type="evidence" value="ECO:0007669"/>
    <property type="project" value="UniProtKB-SubCell"/>
</dbReference>
<evidence type="ECO:0000256" key="16">
    <source>
        <dbReference type="PROSITE-ProRule" id="PRU01330"/>
    </source>
</evidence>
<comment type="subcellular location">
    <subcellularLocation>
        <location evidence="1">Cytoplasm</location>
    </subcellularLocation>
</comment>
<sequence length="430" mass="48824">AFIDLQFTDFLGAIKNSTIPVYNLTEALERGVWIDGSSIEGYARIHESDMFLMPDPATYALLPWRNHESGGRVARFICDVYKPNHEPFEGDPRNILKRAIKEAKKLGLSYYAGPECEFFLFPKDEHGNIMRTSAGNGYYFNLIMDESYTIKREIMEALDAMGIATETSTNEVANNQHELDIRYDEGLRAADNTITLKMAAKFIAHSHGFYAAFMPKPFYGINGSGMHTHQSIWKNGKNVCFDRKDPYSLSQTAYQFIAGQLTYAREIAGVFAPTVNSYKRLTPGFEAPAYVCWARINRSALIRIPKVSKGYEEKATRIEIRCPDPSGNPYLTFAVLLKAGLEGIKKGLKAPKPVEENLFEFDDAKLAQHYVTKLPASLREAMAEIEKGSIVREAFGEYTWRRYLEAKEQEWDAFRTAVTDWEIARYLPTL</sequence>
<feature type="domain" description="GS catalytic" evidence="19">
    <location>
        <begin position="92"/>
        <end position="430"/>
    </location>
</feature>
<organism evidence="20 21">
    <name type="scientific">Candidatus Gottesmanbacteria bacterium RIFCSPLOWO2_01_FULL_49_10</name>
    <dbReference type="NCBI Taxonomy" id="1798396"/>
    <lineage>
        <taxon>Bacteria</taxon>
        <taxon>Candidatus Gottesmaniibacteriota</taxon>
    </lineage>
</organism>
<feature type="binding site" evidence="13">
    <location>
        <begin position="222"/>
        <end position="223"/>
    </location>
    <ligand>
        <name>L-glutamate</name>
        <dbReference type="ChEBI" id="CHEBI:29985"/>
    </ligand>
</feature>
<dbReference type="PANTHER" id="PTHR43785:SF12">
    <property type="entry name" value="TYPE-1 GLUTAMINE SYNTHETASE 2"/>
    <property type="match status" value="1"/>
</dbReference>
<dbReference type="Proteomes" id="UP000176409">
    <property type="component" value="Unassembled WGS sequence"/>
</dbReference>
<feature type="binding site" evidence="15">
    <location>
        <position position="227"/>
    </location>
    <ligand>
        <name>Mg(2+)</name>
        <dbReference type="ChEBI" id="CHEBI:18420"/>
        <label>2</label>
    </ligand>
</feature>
<evidence type="ECO:0000256" key="5">
    <source>
        <dbReference type="ARBA" id="ARBA00022490"/>
    </source>
</evidence>
<feature type="binding site" evidence="13">
    <location>
        <position position="321"/>
    </location>
    <ligand>
        <name>L-glutamate</name>
        <dbReference type="ChEBI" id="CHEBI:29985"/>
    </ligand>
</feature>
<feature type="binding site" evidence="15">
    <location>
        <position position="319"/>
    </location>
    <ligand>
        <name>Mg(2+)</name>
        <dbReference type="ChEBI" id="CHEBI:18420"/>
        <label>1</label>
    </ligand>
</feature>
<dbReference type="GO" id="GO:0004356">
    <property type="term" value="F:glutamine synthetase activity"/>
    <property type="evidence" value="ECO:0007669"/>
    <property type="project" value="UniProtKB-EC"/>
</dbReference>
<evidence type="ECO:0000256" key="4">
    <source>
        <dbReference type="ARBA" id="ARBA00021364"/>
    </source>
</evidence>
<evidence type="ECO:0000256" key="13">
    <source>
        <dbReference type="PIRSR" id="PIRSR604809-1"/>
    </source>
</evidence>
<dbReference type="STRING" id="1798396.A2973_02935"/>
<feature type="binding site" evidence="14">
    <location>
        <position position="314"/>
    </location>
    <ligand>
        <name>ATP</name>
        <dbReference type="ChEBI" id="CHEBI:30616"/>
    </ligand>
</feature>
<keyword evidence="5" id="KW-0963">Cytoplasm</keyword>
<dbReference type="GO" id="GO:0005524">
    <property type="term" value="F:ATP binding"/>
    <property type="evidence" value="ECO:0007669"/>
    <property type="project" value="UniProtKB-KW"/>
</dbReference>
<evidence type="ECO:0000256" key="8">
    <source>
        <dbReference type="ARBA" id="ARBA00022741"/>
    </source>
</evidence>
<evidence type="ECO:0000256" key="1">
    <source>
        <dbReference type="ARBA" id="ARBA00004496"/>
    </source>
</evidence>
<evidence type="ECO:0000256" key="6">
    <source>
        <dbReference type="ARBA" id="ARBA00022598"/>
    </source>
</evidence>
<dbReference type="PANTHER" id="PTHR43785">
    <property type="entry name" value="GAMMA-GLUTAMYLPUTRESCINE SYNTHETASE"/>
    <property type="match status" value="1"/>
</dbReference>
<dbReference type="PROSITE" id="PS51986">
    <property type="entry name" value="GS_BETA_GRASP"/>
    <property type="match status" value="1"/>
</dbReference>
<feature type="binding site" evidence="14">
    <location>
        <position position="298"/>
    </location>
    <ligand>
        <name>ATP</name>
        <dbReference type="ChEBI" id="CHEBI:30616"/>
    </ligand>
</feature>
<keyword evidence="7 15" id="KW-0479">Metal-binding</keyword>
<keyword evidence="8 14" id="KW-0547">Nucleotide-binding</keyword>